<name>A0A928VR50_9CYAN</name>
<feature type="transmembrane region" description="Helical" evidence="1">
    <location>
        <begin position="76"/>
        <end position="94"/>
    </location>
</feature>
<feature type="transmembrane region" description="Helical" evidence="1">
    <location>
        <begin position="106"/>
        <end position="124"/>
    </location>
</feature>
<dbReference type="Proteomes" id="UP000625316">
    <property type="component" value="Unassembled WGS sequence"/>
</dbReference>
<dbReference type="PANTHER" id="PTHR43847:SF1">
    <property type="entry name" value="BLL3993 PROTEIN"/>
    <property type="match status" value="1"/>
</dbReference>
<gene>
    <name evidence="2" type="ORF">IQ266_12820</name>
</gene>
<keyword evidence="3" id="KW-1185">Reference proteome</keyword>
<feature type="transmembrane region" description="Helical" evidence="1">
    <location>
        <begin position="166"/>
        <end position="187"/>
    </location>
</feature>
<feature type="transmembrane region" description="Helical" evidence="1">
    <location>
        <begin position="20"/>
        <end position="38"/>
    </location>
</feature>
<keyword evidence="1" id="KW-0812">Transmembrane</keyword>
<evidence type="ECO:0000313" key="3">
    <source>
        <dbReference type="Proteomes" id="UP000625316"/>
    </source>
</evidence>
<dbReference type="Pfam" id="PF06966">
    <property type="entry name" value="DUF1295"/>
    <property type="match status" value="1"/>
</dbReference>
<evidence type="ECO:0000256" key="1">
    <source>
        <dbReference type="SAM" id="Phobius"/>
    </source>
</evidence>
<sequence length="219" mass="25098">MEPTTETAKTPVTQLTAINLAKVLTILCLLGFALVYGIHDHRQTLYLCLHVSYCLWWLLEQWLFPQRRQQVFTEPADIPSFVGILGFVGIFYALPGYFAFTNPQPIADLTIAIALPLYIFGSLINTSADIQKMTAKDMGAKLVQDGIWRSVRHINYLGDLMRYTSFSIIAGSLWAFLLPMMIVGLYFQRIIEKEKSMATKYRDFANYQAQSTRLLPWIW</sequence>
<proteinExistence type="predicted"/>
<dbReference type="AlphaFoldDB" id="A0A928VR50"/>
<protein>
    <submittedName>
        <fullName evidence="2">DUF1295 domain-containing protein</fullName>
    </submittedName>
</protein>
<evidence type="ECO:0000313" key="2">
    <source>
        <dbReference type="EMBL" id="MBE9030614.1"/>
    </source>
</evidence>
<accession>A0A928VR50</accession>
<dbReference type="PANTHER" id="PTHR43847">
    <property type="entry name" value="BLL3993 PROTEIN"/>
    <property type="match status" value="1"/>
</dbReference>
<keyword evidence="1" id="KW-0472">Membrane</keyword>
<dbReference type="InterPro" id="IPR010721">
    <property type="entry name" value="UstE-like"/>
</dbReference>
<comment type="caution">
    <text evidence="2">The sequence shown here is derived from an EMBL/GenBank/DDBJ whole genome shotgun (WGS) entry which is preliminary data.</text>
</comment>
<dbReference type="Gene3D" id="1.20.120.1630">
    <property type="match status" value="1"/>
</dbReference>
<keyword evidence="1" id="KW-1133">Transmembrane helix</keyword>
<dbReference type="RefSeq" id="WP_264325444.1">
    <property type="nucleotide sequence ID" value="NZ_JADEXQ010000040.1"/>
</dbReference>
<reference evidence="2" key="1">
    <citation type="submission" date="2020-10" db="EMBL/GenBank/DDBJ databases">
        <authorList>
            <person name="Castelo-Branco R."/>
            <person name="Eusebio N."/>
            <person name="Adriana R."/>
            <person name="Vieira A."/>
            <person name="Brugerolle De Fraissinette N."/>
            <person name="Rezende De Castro R."/>
            <person name="Schneider M.P."/>
            <person name="Vasconcelos V."/>
            <person name="Leao P.N."/>
        </authorList>
    </citation>
    <scope>NUCLEOTIDE SEQUENCE</scope>
    <source>
        <strain evidence="2">LEGE 11480</strain>
    </source>
</reference>
<organism evidence="2 3">
    <name type="scientific">Romeriopsis navalis LEGE 11480</name>
    <dbReference type="NCBI Taxonomy" id="2777977"/>
    <lineage>
        <taxon>Bacteria</taxon>
        <taxon>Bacillati</taxon>
        <taxon>Cyanobacteriota</taxon>
        <taxon>Cyanophyceae</taxon>
        <taxon>Leptolyngbyales</taxon>
        <taxon>Leptolyngbyaceae</taxon>
        <taxon>Romeriopsis</taxon>
        <taxon>Romeriopsis navalis</taxon>
    </lineage>
</organism>
<dbReference type="EMBL" id="JADEXQ010000040">
    <property type="protein sequence ID" value="MBE9030614.1"/>
    <property type="molecule type" value="Genomic_DNA"/>
</dbReference>
<feature type="transmembrane region" description="Helical" evidence="1">
    <location>
        <begin position="45"/>
        <end position="64"/>
    </location>
</feature>
<dbReference type="InterPro" id="IPR052527">
    <property type="entry name" value="Metal_cation-efflux_comp"/>
</dbReference>